<accession>X0YLQ6</accession>
<keyword evidence="3" id="KW-0808">Transferase</keyword>
<dbReference type="GO" id="GO:0008453">
    <property type="term" value="F:alanine-glyoxylate transaminase activity"/>
    <property type="evidence" value="ECO:0007669"/>
    <property type="project" value="TreeGrafter"/>
</dbReference>
<dbReference type="InterPro" id="IPR015422">
    <property type="entry name" value="PyrdxlP-dep_Trfase_small"/>
</dbReference>
<evidence type="ECO:0000256" key="1">
    <source>
        <dbReference type="ARBA" id="ARBA00001933"/>
    </source>
</evidence>
<comment type="caution">
    <text evidence="5">The sequence shown here is derived from an EMBL/GenBank/DDBJ whole genome shotgun (WGS) entry which is preliminary data.</text>
</comment>
<evidence type="ECO:0008006" key="6">
    <source>
        <dbReference type="Google" id="ProtNLM"/>
    </source>
</evidence>
<sequence length="162" mass="17903">MDVNRWLPVMRDPAGGYFSTHAINMVYALHQGLKIMLAEGLEERFKKYKRFASAFQSGLKELGFNLLAVEEIRANTVSTILYPAGIEDLSFREKLYENGVLVSAGKGVLAGKIFRLGHMGNISENEVVATLSIIEKTLSDINYDFRLGAGIGAAEKVLFAKE</sequence>
<dbReference type="GO" id="GO:0004760">
    <property type="term" value="F:L-serine-pyruvate transaminase activity"/>
    <property type="evidence" value="ECO:0007669"/>
    <property type="project" value="TreeGrafter"/>
</dbReference>
<keyword evidence="2" id="KW-0032">Aminotransferase</keyword>
<proteinExistence type="predicted"/>
<comment type="cofactor">
    <cofactor evidence="1">
        <name>pyridoxal 5'-phosphate</name>
        <dbReference type="ChEBI" id="CHEBI:597326"/>
    </cofactor>
</comment>
<reference evidence="5" key="1">
    <citation type="journal article" date="2014" name="Front. Microbiol.">
        <title>High frequency of phylogenetically diverse reductive dehalogenase-homologous genes in deep subseafloor sedimentary metagenomes.</title>
        <authorList>
            <person name="Kawai M."/>
            <person name="Futagami T."/>
            <person name="Toyoda A."/>
            <person name="Takaki Y."/>
            <person name="Nishi S."/>
            <person name="Hori S."/>
            <person name="Arai W."/>
            <person name="Tsubouchi T."/>
            <person name="Morono Y."/>
            <person name="Uchiyama I."/>
            <person name="Ito T."/>
            <person name="Fujiyama A."/>
            <person name="Inagaki F."/>
            <person name="Takami H."/>
        </authorList>
    </citation>
    <scope>NUCLEOTIDE SEQUENCE</scope>
    <source>
        <strain evidence="5">Expedition CK06-06</strain>
    </source>
</reference>
<dbReference type="Gene3D" id="3.90.1150.10">
    <property type="entry name" value="Aspartate Aminotransferase, domain 1"/>
    <property type="match status" value="1"/>
</dbReference>
<evidence type="ECO:0000256" key="3">
    <source>
        <dbReference type="ARBA" id="ARBA00022679"/>
    </source>
</evidence>
<dbReference type="PANTHER" id="PTHR21152:SF24">
    <property type="entry name" value="ALANINE--GLYOXYLATE AMINOTRANSFERASE 1"/>
    <property type="match status" value="1"/>
</dbReference>
<dbReference type="PANTHER" id="PTHR21152">
    <property type="entry name" value="AMINOTRANSFERASE CLASS V"/>
    <property type="match status" value="1"/>
</dbReference>
<gene>
    <name evidence="5" type="ORF">S01H4_09525</name>
</gene>
<dbReference type="SUPFAM" id="SSF53383">
    <property type="entry name" value="PLP-dependent transferases"/>
    <property type="match status" value="1"/>
</dbReference>
<dbReference type="AlphaFoldDB" id="X0YLQ6"/>
<evidence type="ECO:0000256" key="2">
    <source>
        <dbReference type="ARBA" id="ARBA00022576"/>
    </source>
</evidence>
<organism evidence="5">
    <name type="scientific">marine sediment metagenome</name>
    <dbReference type="NCBI Taxonomy" id="412755"/>
    <lineage>
        <taxon>unclassified sequences</taxon>
        <taxon>metagenomes</taxon>
        <taxon>ecological metagenomes</taxon>
    </lineage>
</organism>
<protein>
    <recommendedName>
        <fullName evidence="6">Aminotransferase class V domain-containing protein</fullName>
    </recommendedName>
</protein>
<name>X0YLQ6_9ZZZZ</name>
<dbReference type="GO" id="GO:0019265">
    <property type="term" value="P:glycine biosynthetic process, by transamination of glyoxylate"/>
    <property type="evidence" value="ECO:0007669"/>
    <property type="project" value="TreeGrafter"/>
</dbReference>
<evidence type="ECO:0000256" key="4">
    <source>
        <dbReference type="ARBA" id="ARBA00022898"/>
    </source>
</evidence>
<dbReference type="EMBL" id="BART01003460">
    <property type="protein sequence ID" value="GAG56970.1"/>
    <property type="molecule type" value="Genomic_DNA"/>
</dbReference>
<dbReference type="InterPro" id="IPR015424">
    <property type="entry name" value="PyrdxlP-dep_Trfase"/>
</dbReference>
<keyword evidence="4" id="KW-0663">Pyridoxal phosphate</keyword>
<dbReference type="GO" id="GO:0005777">
    <property type="term" value="C:peroxisome"/>
    <property type="evidence" value="ECO:0007669"/>
    <property type="project" value="TreeGrafter"/>
</dbReference>
<evidence type="ECO:0000313" key="5">
    <source>
        <dbReference type="EMBL" id="GAG56970.1"/>
    </source>
</evidence>